<reference evidence="2" key="1">
    <citation type="journal article" date="2015" name="Nature">
        <title>Complex archaea that bridge the gap between prokaryotes and eukaryotes.</title>
        <authorList>
            <person name="Spang A."/>
            <person name="Saw J.H."/>
            <person name="Jorgensen S.L."/>
            <person name="Zaremba-Niedzwiedzka K."/>
            <person name="Martijn J."/>
            <person name="Lind A.E."/>
            <person name="van Eijk R."/>
            <person name="Schleper C."/>
            <person name="Guy L."/>
            <person name="Ettema T.J."/>
        </authorList>
    </citation>
    <scope>NUCLEOTIDE SEQUENCE</scope>
</reference>
<evidence type="ECO:0000313" key="2">
    <source>
        <dbReference type="EMBL" id="KKN69371.1"/>
    </source>
</evidence>
<feature type="transmembrane region" description="Helical" evidence="1">
    <location>
        <begin position="83"/>
        <end position="100"/>
    </location>
</feature>
<organism evidence="2">
    <name type="scientific">marine sediment metagenome</name>
    <dbReference type="NCBI Taxonomy" id="412755"/>
    <lineage>
        <taxon>unclassified sequences</taxon>
        <taxon>metagenomes</taxon>
        <taxon>ecological metagenomes</taxon>
    </lineage>
</organism>
<feature type="transmembrane region" description="Helical" evidence="1">
    <location>
        <begin position="21"/>
        <end position="42"/>
    </location>
</feature>
<keyword evidence="1" id="KW-0812">Transmembrane</keyword>
<accession>A0A0F9V790</accession>
<dbReference type="AlphaFoldDB" id="A0A0F9V790"/>
<evidence type="ECO:0000256" key="1">
    <source>
        <dbReference type="SAM" id="Phobius"/>
    </source>
</evidence>
<keyword evidence="1" id="KW-1133">Transmembrane helix</keyword>
<dbReference type="EMBL" id="LAZR01000428">
    <property type="protein sequence ID" value="KKN69371.1"/>
    <property type="molecule type" value="Genomic_DNA"/>
</dbReference>
<sequence length="185" mass="20047">MELRLRPLIRNKKAQADFVSLFFVLVVLFGVAIFAIILYNAYDENIKDNLNDALTSSTPVDANANVTKILEQTSGGIRMLNPLFPLLLVGLFAFGLIMALMGKSHPVFFFIGILILGIAIILAVVFSNAYESITSTPSFENAASEFGVMTIIMNNLPLTIFILFCAISAILYAMRGSGSPAGGPY</sequence>
<gene>
    <name evidence="2" type="ORF">LCGC14_0442310</name>
</gene>
<feature type="transmembrane region" description="Helical" evidence="1">
    <location>
        <begin position="146"/>
        <end position="172"/>
    </location>
</feature>
<proteinExistence type="predicted"/>
<feature type="transmembrane region" description="Helical" evidence="1">
    <location>
        <begin position="107"/>
        <end position="126"/>
    </location>
</feature>
<comment type="caution">
    <text evidence="2">The sequence shown here is derived from an EMBL/GenBank/DDBJ whole genome shotgun (WGS) entry which is preliminary data.</text>
</comment>
<protein>
    <submittedName>
        <fullName evidence="2">Uncharacterized protein</fullName>
    </submittedName>
</protein>
<name>A0A0F9V790_9ZZZZ</name>
<keyword evidence="1" id="KW-0472">Membrane</keyword>